<dbReference type="SMART" id="SM00631">
    <property type="entry name" value="Zn_pept"/>
    <property type="match status" value="1"/>
</dbReference>
<feature type="domain" description="Peptidase M14" evidence="3">
    <location>
        <begin position="1"/>
        <end position="203"/>
    </location>
</feature>
<feature type="region of interest" description="Disordered" evidence="2">
    <location>
        <begin position="65"/>
        <end position="101"/>
    </location>
</feature>
<name>A0ABT3CI03_9MYCO</name>
<evidence type="ECO:0000256" key="1">
    <source>
        <dbReference type="PROSITE-ProRule" id="PRU01379"/>
    </source>
</evidence>
<proteinExistence type="inferred from homology"/>
<dbReference type="Proteomes" id="UP001526201">
    <property type="component" value="Unassembled WGS sequence"/>
</dbReference>
<gene>
    <name evidence="4" type="ORF">H7J73_23945</name>
</gene>
<evidence type="ECO:0000313" key="5">
    <source>
        <dbReference type="Proteomes" id="UP001526201"/>
    </source>
</evidence>
<keyword evidence="5" id="KW-1185">Reference proteome</keyword>
<dbReference type="PROSITE" id="PS52035">
    <property type="entry name" value="PEPTIDASE_M14"/>
    <property type="match status" value="1"/>
</dbReference>
<evidence type="ECO:0000259" key="3">
    <source>
        <dbReference type="PROSITE" id="PS52035"/>
    </source>
</evidence>
<dbReference type="Pfam" id="PF00246">
    <property type="entry name" value="Peptidase_M14"/>
    <property type="match status" value="1"/>
</dbReference>
<reference evidence="4 5" key="1">
    <citation type="journal article" date="2022" name="BMC Genomics">
        <title>Comparative genome analysis of mycobacteria focusing on tRNA and non-coding RNA.</title>
        <authorList>
            <person name="Behra P.R.K."/>
            <person name="Pettersson B.M.F."/>
            <person name="Ramesh M."/>
            <person name="Das S."/>
            <person name="Dasgupta S."/>
            <person name="Kirsebom L.A."/>
        </authorList>
    </citation>
    <scope>NUCLEOTIDE SEQUENCE [LARGE SCALE GENOMIC DNA]</scope>
    <source>
        <strain evidence="4 5">DSM 44078</strain>
    </source>
</reference>
<feature type="active site" description="Proton donor/acceptor" evidence="1">
    <location>
        <position position="179"/>
    </location>
</feature>
<dbReference type="SUPFAM" id="SSF53187">
    <property type="entry name" value="Zn-dependent exopeptidases"/>
    <property type="match status" value="1"/>
</dbReference>
<dbReference type="InterPro" id="IPR000834">
    <property type="entry name" value="Peptidase_M14"/>
</dbReference>
<protein>
    <submittedName>
        <fullName evidence="4">DUF2817 domain-containing protein</fullName>
    </submittedName>
</protein>
<organism evidence="4 5">
    <name type="scientific">Mycolicibacterium komossense</name>
    <dbReference type="NCBI Taxonomy" id="1779"/>
    <lineage>
        <taxon>Bacteria</taxon>
        <taxon>Bacillati</taxon>
        <taxon>Actinomycetota</taxon>
        <taxon>Actinomycetes</taxon>
        <taxon>Mycobacteriales</taxon>
        <taxon>Mycobacteriaceae</taxon>
        <taxon>Mycolicibacterium</taxon>
    </lineage>
</organism>
<comment type="caution">
    <text evidence="4">The sequence shown here is derived from an EMBL/GenBank/DDBJ whole genome shotgun (WGS) entry which is preliminary data.</text>
</comment>
<sequence length="203" mass="21866">MSVQQRPIRMKTLGKGPRKVLFVGGIHGDETEGAYTTDELPKAFLDANLADAVTLTILEDVNPDGRAARTRDNANGVDINRNFPANNFDQSNGGTPLSQPESQALSATIDRVQPNLILVMHSWAGKEFVNFDGPAQEVAERFADIAHLPVEASSEFAPTPGSLGSYTGRDRGIPILTVELLKGSDSAQDWERIRTALLQAIAG</sequence>
<dbReference type="EMBL" id="JACKTY010000039">
    <property type="protein sequence ID" value="MCV7229072.1"/>
    <property type="molecule type" value="Genomic_DNA"/>
</dbReference>
<evidence type="ECO:0000256" key="2">
    <source>
        <dbReference type="SAM" id="MobiDB-lite"/>
    </source>
</evidence>
<comment type="similarity">
    <text evidence="1">Belongs to the peptidase M14 family.</text>
</comment>
<feature type="compositionally biased region" description="Polar residues" evidence="2">
    <location>
        <begin position="83"/>
        <end position="101"/>
    </location>
</feature>
<accession>A0ABT3CI03</accession>
<dbReference type="Gene3D" id="3.40.630.10">
    <property type="entry name" value="Zn peptidases"/>
    <property type="match status" value="1"/>
</dbReference>
<evidence type="ECO:0000313" key="4">
    <source>
        <dbReference type="EMBL" id="MCV7229072.1"/>
    </source>
</evidence>